<gene>
    <name evidence="2" type="ORF">SAMN05421733_103237</name>
</gene>
<evidence type="ECO:0000313" key="3">
    <source>
        <dbReference type="Proteomes" id="UP000242501"/>
    </source>
</evidence>
<dbReference type="AlphaFoldDB" id="A0A1G6H3K0"/>
<dbReference type="OrthoDB" id="1242975at2"/>
<keyword evidence="1" id="KW-0472">Membrane</keyword>
<keyword evidence="1" id="KW-0812">Transmembrane</keyword>
<organism evidence="2 3">
    <name type="scientific">Acinetobacter boissieri</name>
    <dbReference type="NCBI Taxonomy" id="1219383"/>
    <lineage>
        <taxon>Bacteria</taxon>
        <taxon>Pseudomonadati</taxon>
        <taxon>Pseudomonadota</taxon>
        <taxon>Gammaproteobacteria</taxon>
        <taxon>Moraxellales</taxon>
        <taxon>Moraxellaceae</taxon>
        <taxon>Acinetobacter</taxon>
    </lineage>
</organism>
<keyword evidence="1" id="KW-1133">Transmembrane helix</keyword>
<feature type="transmembrane region" description="Helical" evidence="1">
    <location>
        <begin position="7"/>
        <end position="25"/>
    </location>
</feature>
<protein>
    <submittedName>
        <fullName evidence="2">Uncharacterized protein</fullName>
    </submittedName>
</protein>
<dbReference type="EMBL" id="FMYL01000003">
    <property type="protein sequence ID" value="SDB88708.1"/>
    <property type="molecule type" value="Genomic_DNA"/>
</dbReference>
<dbReference type="RefSeq" id="WP_143230105.1">
    <property type="nucleotide sequence ID" value="NZ_FMYL01000003.1"/>
</dbReference>
<evidence type="ECO:0000313" key="2">
    <source>
        <dbReference type="EMBL" id="SDB88708.1"/>
    </source>
</evidence>
<feature type="transmembrane region" description="Helical" evidence="1">
    <location>
        <begin position="31"/>
        <end position="58"/>
    </location>
</feature>
<accession>A0A1G6H3K0</accession>
<name>A0A1G6H3K0_9GAMM</name>
<sequence length="202" mass="23375">MMKIKRIHVGLTISLILNLVLLVLLKYTSSVYLYFSFIDFFKAVISPIVTLACFLLAYKIWHTQKNKELISAEFKSLYFMLYDIEKSLDEIKNIINKSGDEDIKKLISKTKDALGEINKVEKNYSLCCDISNSSALKECKNNLREAYESIGFQNRTTARITCLDLTNEERVERRMNACKIPDIESIIQTTKNILIDHIVFKE</sequence>
<evidence type="ECO:0000256" key="1">
    <source>
        <dbReference type="SAM" id="Phobius"/>
    </source>
</evidence>
<reference evidence="3" key="1">
    <citation type="submission" date="2016-09" db="EMBL/GenBank/DDBJ databases">
        <authorList>
            <person name="Varghese N."/>
            <person name="Submissions S."/>
        </authorList>
    </citation>
    <scope>NUCLEOTIDE SEQUENCE [LARGE SCALE GENOMIC DNA]</scope>
    <source>
        <strain evidence="3">ANC 4422</strain>
    </source>
</reference>
<dbReference type="Proteomes" id="UP000242501">
    <property type="component" value="Unassembled WGS sequence"/>
</dbReference>
<proteinExistence type="predicted"/>
<keyword evidence="3" id="KW-1185">Reference proteome</keyword>